<organism evidence="3 4">
    <name type="scientific">Microbacterium keratanolyticum</name>
    <dbReference type="NCBI Taxonomy" id="67574"/>
    <lineage>
        <taxon>Bacteria</taxon>
        <taxon>Bacillati</taxon>
        <taxon>Actinomycetota</taxon>
        <taxon>Actinomycetes</taxon>
        <taxon>Micrococcales</taxon>
        <taxon>Microbacteriaceae</taxon>
        <taxon>Microbacterium</taxon>
    </lineage>
</organism>
<protein>
    <recommendedName>
        <fullName evidence="5">Nitrate ABC transporter substrate-binding protein</fullName>
    </recommendedName>
</protein>
<name>A0A9W6M9Z5_9MICO</name>
<feature type="chain" id="PRO_5040841534" description="Nitrate ABC transporter substrate-binding protein" evidence="2">
    <location>
        <begin position="27"/>
        <end position="191"/>
    </location>
</feature>
<gene>
    <name evidence="3" type="ORF">GCM10017596_24240</name>
</gene>
<reference evidence="3" key="1">
    <citation type="journal article" date="2014" name="Int. J. Syst. Evol. Microbiol.">
        <title>Complete genome sequence of Corynebacterium casei LMG S-19264T (=DSM 44701T), isolated from a smear-ripened cheese.</title>
        <authorList>
            <consortium name="US DOE Joint Genome Institute (JGI-PGF)"/>
            <person name="Walter F."/>
            <person name="Albersmeier A."/>
            <person name="Kalinowski J."/>
            <person name="Ruckert C."/>
        </authorList>
    </citation>
    <scope>NUCLEOTIDE SEQUENCE</scope>
    <source>
        <strain evidence="3">VKM Ac-1958</strain>
    </source>
</reference>
<keyword evidence="4" id="KW-1185">Reference proteome</keyword>
<comment type="caution">
    <text evidence="3">The sequence shown here is derived from an EMBL/GenBank/DDBJ whole genome shotgun (WGS) entry which is preliminary data.</text>
</comment>
<reference evidence="3" key="2">
    <citation type="submission" date="2023-01" db="EMBL/GenBank/DDBJ databases">
        <authorList>
            <person name="Sun Q."/>
            <person name="Evtushenko L."/>
        </authorList>
    </citation>
    <scope>NUCLEOTIDE SEQUENCE</scope>
    <source>
        <strain evidence="3">VKM Ac-1958</strain>
    </source>
</reference>
<feature type="signal peptide" evidence="2">
    <location>
        <begin position="1"/>
        <end position="26"/>
    </location>
</feature>
<dbReference type="RefSeq" id="WP_204937551.1">
    <property type="nucleotide sequence ID" value="NZ_BAAAUM010000002.1"/>
</dbReference>
<proteinExistence type="predicted"/>
<evidence type="ECO:0000256" key="1">
    <source>
        <dbReference type="SAM" id="MobiDB-lite"/>
    </source>
</evidence>
<dbReference type="EMBL" id="BSET01000002">
    <property type="protein sequence ID" value="GLK02709.1"/>
    <property type="molecule type" value="Genomic_DNA"/>
</dbReference>
<sequence length="191" mass="20131">MPSRSISRPLLAIAAAGMLAVVTACAPSPAAPEKPDASPAPVGTPSEAPVTPAPETPTAAPTCETLISPTTVDALTAEGWTVEKREFTIAGEVIADGMQCFWADFAVASDHGQLYGWAPISTERAKTAIDTLIAEGWLREDSDRGVYITVDPKFAFATDEEGYGMTYLFGDGWVTLSDTKQGLVLIEAPQQ</sequence>
<dbReference type="Proteomes" id="UP001142325">
    <property type="component" value="Unassembled WGS sequence"/>
</dbReference>
<dbReference type="AlphaFoldDB" id="A0A9W6M9Z5"/>
<keyword evidence="2" id="KW-0732">Signal</keyword>
<evidence type="ECO:0000313" key="4">
    <source>
        <dbReference type="Proteomes" id="UP001142325"/>
    </source>
</evidence>
<evidence type="ECO:0000256" key="2">
    <source>
        <dbReference type="SAM" id="SignalP"/>
    </source>
</evidence>
<feature type="region of interest" description="Disordered" evidence="1">
    <location>
        <begin position="28"/>
        <end position="62"/>
    </location>
</feature>
<evidence type="ECO:0000313" key="3">
    <source>
        <dbReference type="EMBL" id="GLK02709.1"/>
    </source>
</evidence>
<accession>A0A9W6M9Z5</accession>
<evidence type="ECO:0008006" key="5">
    <source>
        <dbReference type="Google" id="ProtNLM"/>
    </source>
</evidence>
<dbReference type="PROSITE" id="PS51257">
    <property type="entry name" value="PROKAR_LIPOPROTEIN"/>
    <property type="match status" value="1"/>
</dbReference>